<evidence type="ECO:0000313" key="11">
    <source>
        <dbReference type="Proteomes" id="UP000028524"/>
    </source>
</evidence>
<sequence>MSRRLRGGAGGESLIELRPQAFSPFEIVKEYIRLLKAPHGNFQGKIFQVFGPRGSIIFLPPRYIEELKSHPDVELATSKEFFHYDYHAFKAMAESDHTRMLVNTVTKKLTPALGLITEPVNDENHHAIPSRFPSTEEWTRIKFVPKSVDLISQVSSRIFIGAPLCRDREWIDVAKMFTIDLVTVSFMMNLCPSPLRPLYHMFAPQVKNLQKTIERGRKLIQPEVDRRRAAMMAARSRGEKPQKHLDSIDWMLELAEAQGLKDFDMVHGQLAMTFMAIHTTSTTLTILLYDLINNPHLIEEVRKEIIQAYTEDQGWKKTTLYKLKLLDSIMKESHRTNTGPPFTMARYVNKNVTLSDGQVLPKGATVAFTNMHMNEDSTENRWQFVTTTPQEPTFGHGHHACPGRFFASNEVKLVMVHLIMKYDWKFVDGKKPAFLFPEAAIRPLDEEAEIMYKSRESEINFV</sequence>
<dbReference type="Gene3D" id="1.10.630.10">
    <property type="entry name" value="Cytochrome P450"/>
    <property type="match status" value="1"/>
</dbReference>
<organism evidence="10 11">
    <name type="scientific">Stachybotrys chlorohalonatus (strain IBT 40285)</name>
    <dbReference type="NCBI Taxonomy" id="1283841"/>
    <lineage>
        <taxon>Eukaryota</taxon>
        <taxon>Fungi</taxon>
        <taxon>Dikarya</taxon>
        <taxon>Ascomycota</taxon>
        <taxon>Pezizomycotina</taxon>
        <taxon>Sordariomycetes</taxon>
        <taxon>Hypocreomycetidae</taxon>
        <taxon>Hypocreales</taxon>
        <taxon>Stachybotryaceae</taxon>
        <taxon>Stachybotrys</taxon>
    </lineage>
</organism>
<evidence type="ECO:0000256" key="2">
    <source>
        <dbReference type="ARBA" id="ARBA00004685"/>
    </source>
</evidence>
<dbReference type="InterPro" id="IPR017972">
    <property type="entry name" value="Cyt_P450_CS"/>
</dbReference>
<dbReference type="OMA" id="WETRSSE"/>
<dbReference type="STRING" id="1283841.A0A084QN20"/>
<evidence type="ECO:0000313" key="10">
    <source>
        <dbReference type="EMBL" id="KFA65355.1"/>
    </source>
</evidence>
<evidence type="ECO:0000256" key="8">
    <source>
        <dbReference type="ARBA" id="ARBA00023033"/>
    </source>
</evidence>
<dbReference type="OrthoDB" id="1844152at2759"/>
<name>A0A084QN20_STAC4</name>
<dbReference type="GO" id="GO:0005506">
    <property type="term" value="F:iron ion binding"/>
    <property type="evidence" value="ECO:0007669"/>
    <property type="project" value="InterPro"/>
</dbReference>
<reference evidence="10 11" key="1">
    <citation type="journal article" date="2014" name="BMC Genomics">
        <title>Comparative genome sequencing reveals chemotype-specific gene clusters in the toxigenic black mold Stachybotrys.</title>
        <authorList>
            <person name="Semeiks J."/>
            <person name="Borek D."/>
            <person name="Otwinowski Z."/>
            <person name="Grishin N.V."/>
        </authorList>
    </citation>
    <scope>NUCLEOTIDE SEQUENCE [LARGE SCALE GENOMIC DNA]</scope>
    <source>
        <strain evidence="10 11">IBT 40285</strain>
    </source>
</reference>
<dbReference type="InParanoid" id="A0A084QN20"/>
<dbReference type="PANTHER" id="PTHR46206:SF2">
    <property type="entry name" value="CYTOCHROME P450 MONOOXYGENASE AUSG-RELATED"/>
    <property type="match status" value="1"/>
</dbReference>
<evidence type="ECO:0000256" key="3">
    <source>
        <dbReference type="ARBA" id="ARBA00010617"/>
    </source>
</evidence>
<comment type="pathway">
    <text evidence="2">Mycotoxin biosynthesis.</text>
</comment>
<protein>
    <recommendedName>
        <fullName evidence="12">Cytochrome P450</fullName>
    </recommendedName>
</protein>
<evidence type="ECO:0000256" key="4">
    <source>
        <dbReference type="ARBA" id="ARBA00022617"/>
    </source>
</evidence>
<keyword evidence="6 9" id="KW-0560">Oxidoreductase</keyword>
<keyword evidence="11" id="KW-1185">Reference proteome</keyword>
<dbReference type="Pfam" id="PF00067">
    <property type="entry name" value="p450"/>
    <property type="match status" value="1"/>
</dbReference>
<dbReference type="AlphaFoldDB" id="A0A084QN20"/>
<proteinExistence type="inferred from homology"/>
<dbReference type="GO" id="GO:0016705">
    <property type="term" value="F:oxidoreductase activity, acting on paired donors, with incorporation or reduction of molecular oxygen"/>
    <property type="evidence" value="ECO:0007669"/>
    <property type="project" value="InterPro"/>
</dbReference>
<evidence type="ECO:0008006" key="12">
    <source>
        <dbReference type="Google" id="ProtNLM"/>
    </source>
</evidence>
<keyword evidence="8 9" id="KW-0503">Monooxygenase</keyword>
<evidence type="ECO:0000256" key="7">
    <source>
        <dbReference type="ARBA" id="ARBA00023004"/>
    </source>
</evidence>
<evidence type="ECO:0000256" key="9">
    <source>
        <dbReference type="RuleBase" id="RU000461"/>
    </source>
</evidence>
<dbReference type="InterPro" id="IPR001128">
    <property type="entry name" value="Cyt_P450"/>
</dbReference>
<accession>A0A084QN20</accession>
<dbReference type="GO" id="GO:0016020">
    <property type="term" value="C:membrane"/>
    <property type="evidence" value="ECO:0007669"/>
    <property type="project" value="UniProtKB-SubCell"/>
</dbReference>
<evidence type="ECO:0000256" key="6">
    <source>
        <dbReference type="ARBA" id="ARBA00023002"/>
    </source>
</evidence>
<dbReference type="GO" id="GO:0020037">
    <property type="term" value="F:heme binding"/>
    <property type="evidence" value="ECO:0007669"/>
    <property type="project" value="InterPro"/>
</dbReference>
<dbReference type="PANTHER" id="PTHR46206">
    <property type="entry name" value="CYTOCHROME P450"/>
    <property type="match status" value="1"/>
</dbReference>
<dbReference type="PROSITE" id="PS00086">
    <property type="entry name" value="CYTOCHROME_P450"/>
    <property type="match status" value="1"/>
</dbReference>
<evidence type="ECO:0000256" key="1">
    <source>
        <dbReference type="ARBA" id="ARBA00001971"/>
    </source>
</evidence>
<dbReference type="InterPro" id="IPR036396">
    <property type="entry name" value="Cyt_P450_sf"/>
</dbReference>
<evidence type="ECO:0000256" key="5">
    <source>
        <dbReference type="ARBA" id="ARBA00022723"/>
    </source>
</evidence>
<dbReference type="GO" id="GO:0004497">
    <property type="term" value="F:monooxygenase activity"/>
    <property type="evidence" value="ECO:0007669"/>
    <property type="project" value="UniProtKB-KW"/>
</dbReference>
<dbReference type="EMBL" id="KL660602">
    <property type="protein sequence ID" value="KFA65355.1"/>
    <property type="molecule type" value="Genomic_DNA"/>
</dbReference>
<dbReference type="HOGENOM" id="CLU_022195_0_3_1"/>
<gene>
    <name evidence="10" type="ORF">S40285_09084</name>
</gene>
<dbReference type="SUPFAM" id="SSF48264">
    <property type="entry name" value="Cytochrome P450"/>
    <property type="match status" value="1"/>
</dbReference>
<keyword evidence="4 9" id="KW-0349">Heme</keyword>
<dbReference type="Proteomes" id="UP000028524">
    <property type="component" value="Unassembled WGS sequence"/>
</dbReference>
<comment type="cofactor">
    <cofactor evidence="1">
        <name>heme</name>
        <dbReference type="ChEBI" id="CHEBI:30413"/>
    </cofactor>
</comment>
<dbReference type="CDD" id="cd11041">
    <property type="entry name" value="CYP503A1-like"/>
    <property type="match status" value="1"/>
</dbReference>
<keyword evidence="7 9" id="KW-0408">Iron</keyword>
<keyword evidence="5 9" id="KW-0479">Metal-binding</keyword>
<comment type="similarity">
    <text evidence="3 9">Belongs to the cytochrome P450 family.</text>
</comment>